<dbReference type="InterPro" id="IPR006507">
    <property type="entry name" value="UPF0283"/>
</dbReference>
<dbReference type="RefSeq" id="WP_163041958.1">
    <property type="nucleotide sequence ID" value="NZ_JAAAMJ010000001.1"/>
</dbReference>
<reference evidence="9 10" key="1">
    <citation type="submission" date="2020-01" db="EMBL/GenBank/DDBJ databases">
        <title>Genomes of bacteria type strains.</title>
        <authorList>
            <person name="Chen J."/>
            <person name="Zhu S."/>
            <person name="Chen J."/>
        </authorList>
    </citation>
    <scope>NUCLEOTIDE SEQUENCE [LARGE SCALE GENOMIC DNA]</scope>
    <source>
        <strain evidence="9 10">KCTC 52919</strain>
    </source>
</reference>
<evidence type="ECO:0000313" key="9">
    <source>
        <dbReference type="EMBL" id="NDV85202.1"/>
    </source>
</evidence>
<name>A0A6L9MCJ6_9HYPH</name>
<gene>
    <name evidence="9" type="ORF">GTW51_00630</name>
</gene>
<evidence type="ECO:0000256" key="4">
    <source>
        <dbReference type="ARBA" id="ARBA00022519"/>
    </source>
</evidence>
<dbReference type="PANTHER" id="PTHR39342:SF1">
    <property type="entry name" value="UPF0283 MEMBRANE PROTEIN YCJF"/>
    <property type="match status" value="1"/>
</dbReference>
<evidence type="ECO:0000256" key="3">
    <source>
        <dbReference type="ARBA" id="ARBA00022475"/>
    </source>
</evidence>
<comment type="subcellular location">
    <subcellularLocation>
        <location evidence="1">Cell inner membrane</location>
        <topology evidence="1">Multi-pass membrane protein</topology>
    </subcellularLocation>
    <subcellularLocation>
        <location evidence="8">Cell membrane</location>
        <topology evidence="8">Multi-pass membrane protein</topology>
    </subcellularLocation>
</comment>
<dbReference type="PANTHER" id="PTHR39342">
    <property type="entry name" value="UPF0283 MEMBRANE PROTEIN YCJF"/>
    <property type="match status" value="1"/>
</dbReference>
<dbReference type="AlphaFoldDB" id="A0A6L9MCJ6"/>
<evidence type="ECO:0000256" key="7">
    <source>
        <dbReference type="ARBA" id="ARBA00023136"/>
    </source>
</evidence>
<feature type="transmembrane region" description="Helical" evidence="8">
    <location>
        <begin position="114"/>
        <end position="132"/>
    </location>
</feature>
<comment type="similarity">
    <text evidence="2 8">Belongs to the UPF0283 family.</text>
</comment>
<evidence type="ECO:0000256" key="2">
    <source>
        <dbReference type="ARBA" id="ARBA00008255"/>
    </source>
</evidence>
<evidence type="ECO:0000256" key="1">
    <source>
        <dbReference type="ARBA" id="ARBA00004429"/>
    </source>
</evidence>
<evidence type="ECO:0000256" key="5">
    <source>
        <dbReference type="ARBA" id="ARBA00022692"/>
    </source>
</evidence>
<dbReference type="InterPro" id="IPR021147">
    <property type="entry name" value="DUF697"/>
</dbReference>
<comment type="caution">
    <text evidence="9">The sequence shown here is derived from an EMBL/GenBank/DDBJ whole genome shotgun (WGS) entry which is preliminary data.</text>
</comment>
<keyword evidence="5 8" id="KW-0812">Transmembrane</keyword>
<evidence type="ECO:0000313" key="10">
    <source>
        <dbReference type="Proteomes" id="UP000476332"/>
    </source>
</evidence>
<accession>A0A6L9MCJ6</accession>
<evidence type="ECO:0000256" key="6">
    <source>
        <dbReference type="ARBA" id="ARBA00022989"/>
    </source>
</evidence>
<dbReference type="Proteomes" id="UP000476332">
    <property type="component" value="Unassembled WGS sequence"/>
</dbReference>
<keyword evidence="10" id="KW-1185">Reference proteome</keyword>
<dbReference type="GO" id="GO:0005886">
    <property type="term" value="C:plasma membrane"/>
    <property type="evidence" value="ECO:0007669"/>
    <property type="project" value="UniProtKB-SubCell"/>
</dbReference>
<evidence type="ECO:0000256" key="8">
    <source>
        <dbReference type="HAMAP-Rule" id="MF_01085"/>
    </source>
</evidence>
<dbReference type="NCBIfam" id="TIGR01620">
    <property type="entry name" value="hyp_HI0043"/>
    <property type="match status" value="1"/>
</dbReference>
<dbReference type="HAMAP" id="MF_01085">
    <property type="entry name" value="UPF0283"/>
    <property type="match status" value="1"/>
</dbReference>
<keyword evidence="3 8" id="KW-1003">Cell membrane</keyword>
<keyword evidence="4" id="KW-0997">Cell inner membrane</keyword>
<protein>
    <recommendedName>
        <fullName evidence="8">UPF0283 membrane protein GTW51_00630</fullName>
    </recommendedName>
</protein>
<keyword evidence="7 8" id="KW-0472">Membrane</keyword>
<dbReference type="EMBL" id="JAAAMJ010000001">
    <property type="protein sequence ID" value="NDV85202.1"/>
    <property type="molecule type" value="Genomic_DNA"/>
</dbReference>
<keyword evidence="6 8" id="KW-1133">Transmembrane helix</keyword>
<feature type="transmembrane region" description="Helical" evidence="8">
    <location>
        <begin position="81"/>
        <end position="102"/>
    </location>
</feature>
<sequence>MSNDDDSRPTRRPGAYRLDEAGLARASPVEERVVPTRAPRAIDDLSRVALEPDDAIERQALEALEAAPATRRRRRFSFGKLFIAALGVLVSLGVALAIDALIRDLFARYDWLGWLAVGVTVLLVIGAVGLAAREAIGLMRLSAVDRERRDGLAAYEANSASDARTVVRSLSTLLSGRPETAHGRARLAELDDEVIDGADLIALAERELLGPLDAAARTLVLASAKRVSVVTAVSPKALVDVAYVLFETVKLIRHMSELYGARPGTLGLIRLTRDVLAHLAVTGSIAIGDGVMQQLLGHGVAAKLSARMGEGVVNGLLTARVGLAAMDLCRPLPFLRTRRPRIGDILSELVSIGGGSAARRRPAEAGPNDL</sequence>
<organism evidence="9 10">
    <name type="scientific">Aurantimonas aggregata</name>
    <dbReference type="NCBI Taxonomy" id="2047720"/>
    <lineage>
        <taxon>Bacteria</taxon>
        <taxon>Pseudomonadati</taxon>
        <taxon>Pseudomonadota</taxon>
        <taxon>Alphaproteobacteria</taxon>
        <taxon>Hyphomicrobiales</taxon>
        <taxon>Aurantimonadaceae</taxon>
        <taxon>Aurantimonas</taxon>
    </lineage>
</organism>
<dbReference type="Pfam" id="PF05128">
    <property type="entry name" value="DUF697"/>
    <property type="match status" value="1"/>
</dbReference>
<proteinExistence type="inferred from homology"/>